<protein>
    <submittedName>
        <fullName evidence="2">Uncharacterized protein</fullName>
    </submittedName>
</protein>
<name>A0AAD8KQ28_TARER</name>
<dbReference type="AlphaFoldDB" id="A0AAD8KQ28"/>
<evidence type="ECO:0000313" key="2">
    <source>
        <dbReference type="EMBL" id="KAK1425573.1"/>
    </source>
</evidence>
<dbReference type="Proteomes" id="UP001229421">
    <property type="component" value="Unassembled WGS sequence"/>
</dbReference>
<reference evidence="2" key="1">
    <citation type="journal article" date="2023" name="bioRxiv">
        <title>Improved chromosome-level genome assembly for marigold (Tagetes erecta).</title>
        <authorList>
            <person name="Jiang F."/>
            <person name="Yuan L."/>
            <person name="Wang S."/>
            <person name="Wang H."/>
            <person name="Xu D."/>
            <person name="Wang A."/>
            <person name="Fan W."/>
        </authorList>
    </citation>
    <scope>NUCLEOTIDE SEQUENCE</scope>
    <source>
        <strain evidence="2">WSJ</strain>
        <tissue evidence="2">Leaf</tissue>
    </source>
</reference>
<sequence>MDKINAIPVMIQNEDFNAMSHIAIVNNDDVEDVLEDEAEHEIESETDELEDGTGDEAQNNGDGTSHGKIQVPSTYTNLEETSITIDENLMMSNSKSKSDFIRDLEIDSFNDKEEFVRA</sequence>
<accession>A0AAD8KQ28</accession>
<comment type="caution">
    <text evidence="2">The sequence shown here is derived from an EMBL/GenBank/DDBJ whole genome shotgun (WGS) entry which is preliminary data.</text>
</comment>
<evidence type="ECO:0000313" key="3">
    <source>
        <dbReference type="Proteomes" id="UP001229421"/>
    </source>
</evidence>
<keyword evidence="3" id="KW-1185">Reference proteome</keyword>
<evidence type="ECO:0000256" key="1">
    <source>
        <dbReference type="SAM" id="MobiDB-lite"/>
    </source>
</evidence>
<gene>
    <name evidence="2" type="ORF">QVD17_20927</name>
</gene>
<feature type="region of interest" description="Disordered" evidence="1">
    <location>
        <begin position="35"/>
        <end position="75"/>
    </location>
</feature>
<feature type="compositionally biased region" description="Acidic residues" evidence="1">
    <location>
        <begin position="35"/>
        <end position="54"/>
    </location>
</feature>
<proteinExistence type="predicted"/>
<organism evidence="2 3">
    <name type="scientific">Tagetes erecta</name>
    <name type="common">African marigold</name>
    <dbReference type="NCBI Taxonomy" id="13708"/>
    <lineage>
        <taxon>Eukaryota</taxon>
        <taxon>Viridiplantae</taxon>
        <taxon>Streptophyta</taxon>
        <taxon>Embryophyta</taxon>
        <taxon>Tracheophyta</taxon>
        <taxon>Spermatophyta</taxon>
        <taxon>Magnoliopsida</taxon>
        <taxon>eudicotyledons</taxon>
        <taxon>Gunneridae</taxon>
        <taxon>Pentapetalae</taxon>
        <taxon>asterids</taxon>
        <taxon>campanulids</taxon>
        <taxon>Asterales</taxon>
        <taxon>Asteraceae</taxon>
        <taxon>Asteroideae</taxon>
        <taxon>Heliantheae alliance</taxon>
        <taxon>Tageteae</taxon>
        <taxon>Tagetes</taxon>
    </lineage>
</organism>
<dbReference type="EMBL" id="JAUHHV010000005">
    <property type="protein sequence ID" value="KAK1425573.1"/>
    <property type="molecule type" value="Genomic_DNA"/>
</dbReference>